<comment type="caution">
    <text evidence="3">The sequence shown here is derived from an EMBL/GenBank/DDBJ whole genome shotgun (WGS) entry which is preliminary data.</text>
</comment>
<dbReference type="CDD" id="cd07341">
    <property type="entry name" value="M56_BlaR1_MecR1_like"/>
    <property type="match status" value="1"/>
</dbReference>
<evidence type="ECO:0000313" key="3">
    <source>
        <dbReference type="EMBL" id="TDO19607.1"/>
    </source>
</evidence>
<keyword evidence="4" id="KW-1185">Reference proteome</keyword>
<proteinExistence type="predicted"/>
<reference evidence="3 4" key="1">
    <citation type="submission" date="2019-03" db="EMBL/GenBank/DDBJ databases">
        <title>Genomic Encyclopedia of Archaeal and Bacterial Type Strains, Phase II (KMG-II): from individual species to whole genera.</title>
        <authorList>
            <person name="Goeker M."/>
        </authorList>
    </citation>
    <scope>NUCLEOTIDE SEQUENCE [LARGE SCALE GENOMIC DNA]</scope>
    <source>
        <strain evidence="3 4">DSM 19034</strain>
    </source>
</reference>
<feature type="transmembrane region" description="Helical" evidence="1">
    <location>
        <begin position="106"/>
        <end position="127"/>
    </location>
</feature>
<dbReference type="EMBL" id="SNWM01000006">
    <property type="protein sequence ID" value="TDO19607.1"/>
    <property type="molecule type" value="Genomic_DNA"/>
</dbReference>
<keyword evidence="1" id="KW-0472">Membrane</keyword>
<dbReference type="Pfam" id="PF05569">
    <property type="entry name" value="Peptidase_M56"/>
    <property type="match status" value="1"/>
</dbReference>
<evidence type="ECO:0000259" key="2">
    <source>
        <dbReference type="Pfam" id="PF05569"/>
    </source>
</evidence>
<dbReference type="OrthoDB" id="649093at2"/>
<protein>
    <submittedName>
        <fullName evidence="3">BlaR1 peptidase M56</fullName>
    </submittedName>
</protein>
<accession>A0A4R6IDD4</accession>
<feature type="transmembrane region" description="Helical" evidence="1">
    <location>
        <begin position="191"/>
        <end position="210"/>
    </location>
</feature>
<keyword evidence="1" id="KW-1133">Transmembrane helix</keyword>
<feature type="transmembrane region" description="Helical" evidence="1">
    <location>
        <begin position="6"/>
        <end position="24"/>
    </location>
</feature>
<evidence type="ECO:0000256" key="1">
    <source>
        <dbReference type="SAM" id="Phobius"/>
    </source>
</evidence>
<gene>
    <name evidence="3" type="ORF">CLV32_4229</name>
</gene>
<name>A0A4R6IDD4_9SPHI</name>
<sequence>MNLLGYLTEVSLCSAIFYALYFWVLSRFTFFALNRIYLLFSLVVSLIIPAIDIQVMEAQPTITMVHKALRFEETNPVIDLSPVNTSVPINTEIFIADFNWTKLFTLFYYCITGVLIFRLLITVLTFAKTIRGFDIELTGSVKLLINHPKLQNGSFLNYIFIIDYGLNKDEVNQVFSHELIHVKRYHSADRIFVRLLQVMLWFNPVIYWFAKSIEQNHEFEVDQEIAMLKDKHIYANLLLQLSISESNFYHSFSKEPLKKRIAMLFNQPTPNMKKLMYVLTVPVVLISCLAFARFEKVNVDNAEVDKNGLYALPLDSQQYKQKVVMTRKQRTLREESLRAKRDLITNPEFQKKMDFLKKIQNGMITAKIQGFYTNKRTGKKEGYLANYQNEVIVVSSGKRDDAHFDSLFSPGEQITFTIALAGLENNTLIKLVPEYIIDGTSKMLVMAKIPEKAYPFLYEVNKVRFADGKIARLDKFSNGKLRSADVETGEGTVLSVNFKPGDNPGLSTLNINDEVRFRFVHEQKVAEKNYVISDWVSISKDIKNYGIKNPDFFYKFYEKI</sequence>
<feature type="domain" description="Peptidase M56" evidence="2">
    <location>
        <begin position="141"/>
        <end position="264"/>
    </location>
</feature>
<keyword evidence="1" id="KW-0812">Transmembrane</keyword>
<dbReference type="PANTHER" id="PTHR34978">
    <property type="entry name" value="POSSIBLE SENSOR-TRANSDUCER PROTEIN BLAR"/>
    <property type="match status" value="1"/>
</dbReference>
<dbReference type="AlphaFoldDB" id="A0A4R6IDD4"/>
<dbReference type="Proteomes" id="UP000295499">
    <property type="component" value="Unassembled WGS sequence"/>
</dbReference>
<feature type="transmembrane region" description="Helical" evidence="1">
    <location>
        <begin position="36"/>
        <end position="56"/>
    </location>
</feature>
<organism evidence="3 4">
    <name type="scientific">Pedobacter duraquae</name>
    <dbReference type="NCBI Taxonomy" id="425511"/>
    <lineage>
        <taxon>Bacteria</taxon>
        <taxon>Pseudomonadati</taxon>
        <taxon>Bacteroidota</taxon>
        <taxon>Sphingobacteriia</taxon>
        <taxon>Sphingobacteriales</taxon>
        <taxon>Sphingobacteriaceae</taxon>
        <taxon>Pedobacter</taxon>
    </lineage>
</organism>
<dbReference type="InterPro" id="IPR008756">
    <property type="entry name" value="Peptidase_M56"/>
</dbReference>
<dbReference type="PANTHER" id="PTHR34978:SF3">
    <property type="entry name" value="SLR0241 PROTEIN"/>
    <property type="match status" value="1"/>
</dbReference>
<evidence type="ECO:0000313" key="4">
    <source>
        <dbReference type="Proteomes" id="UP000295499"/>
    </source>
</evidence>
<dbReference type="RefSeq" id="WP_133558828.1">
    <property type="nucleotide sequence ID" value="NZ_SNWM01000006.1"/>
</dbReference>
<feature type="transmembrane region" description="Helical" evidence="1">
    <location>
        <begin position="275"/>
        <end position="292"/>
    </location>
</feature>
<dbReference type="InterPro" id="IPR052173">
    <property type="entry name" value="Beta-lactam_resp_regulator"/>
</dbReference>